<gene>
    <name evidence="1" type="ORF">GFH48_05025</name>
</gene>
<dbReference type="RefSeq" id="WP_153287077.1">
    <property type="nucleotide sequence ID" value="NZ_CP045643.1"/>
</dbReference>
<protein>
    <recommendedName>
        <fullName evidence="3">Asp23/Gls24 family envelope stress response protein</fullName>
    </recommendedName>
</protein>
<dbReference type="EMBL" id="CP045643">
    <property type="protein sequence ID" value="QFZ72712.1"/>
    <property type="molecule type" value="Genomic_DNA"/>
</dbReference>
<organism evidence="1 2">
    <name type="scientific">Streptomyces fagopyri</name>
    <dbReference type="NCBI Taxonomy" id="2662397"/>
    <lineage>
        <taxon>Bacteria</taxon>
        <taxon>Bacillati</taxon>
        <taxon>Actinomycetota</taxon>
        <taxon>Actinomycetes</taxon>
        <taxon>Kitasatosporales</taxon>
        <taxon>Streptomycetaceae</taxon>
        <taxon>Streptomyces</taxon>
    </lineage>
</organism>
<dbReference type="AlphaFoldDB" id="A0A5Q0L6Q0"/>
<proteinExistence type="predicted"/>
<evidence type="ECO:0000313" key="2">
    <source>
        <dbReference type="Proteomes" id="UP000326179"/>
    </source>
</evidence>
<reference evidence="1 2" key="1">
    <citation type="submission" date="2019-10" db="EMBL/GenBank/DDBJ databases">
        <title>A novel species.</title>
        <authorList>
            <person name="Gao J."/>
        </authorList>
    </citation>
    <scope>NUCLEOTIDE SEQUENCE [LARGE SCALE GENOMIC DNA]</scope>
    <source>
        <strain evidence="1 2">QMT-28</strain>
    </source>
</reference>
<sequence>MTQHAAHTALTALTALTEDVAKAVEDVAGVAYLRPGVAQLLRGAVAPAGRPAGVRITRGGDGADLWNVEVRIVALSHTRALDVARATRAAVEACLTSALPRDAKPARVSVTVTGLV</sequence>
<accession>A0A5Q0L6Q0</accession>
<evidence type="ECO:0008006" key="3">
    <source>
        <dbReference type="Google" id="ProtNLM"/>
    </source>
</evidence>
<evidence type="ECO:0000313" key="1">
    <source>
        <dbReference type="EMBL" id="QFZ72712.1"/>
    </source>
</evidence>
<keyword evidence="2" id="KW-1185">Reference proteome</keyword>
<dbReference type="Proteomes" id="UP000326179">
    <property type="component" value="Chromosome"/>
</dbReference>
<name>A0A5Q0L6Q0_9ACTN</name>
<dbReference type="KEGG" id="sfy:GFH48_05025"/>